<dbReference type="InterPro" id="IPR058923">
    <property type="entry name" value="RCC1-like_dom"/>
</dbReference>
<name>A0A3G5AAK4_9VIRU</name>
<dbReference type="PANTHER" id="PTHR45982:SF1">
    <property type="entry name" value="REGULATOR OF CHROMOSOME CONDENSATION"/>
    <property type="match status" value="1"/>
</dbReference>
<dbReference type="InterPro" id="IPR009091">
    <property type="entry name" value="RCC1/BLIP-II"/>
</dbReference>
<reference evidence="4" key="1">
    <citation type="submission" date="2018-10" db="EMBL/GenBank/DDBJ databases">
        <title>Hidden diversity of soil giant viruses.</title>
        <authorList>
            <person name="Schulz F."/>
            <person name="Alteio L."/>
            <person name="Goudeau D."/>
            <person name="Ryan E.M."/>
            <person name="Malmstrom R.R."/>
            <person name="Blanchard J."/>
            <person name="Woyke T."/>
        </authorList>
    </citation>
    <scope>NUCLEOTIDE SEQUENCE</scope>
    <source>
        <strain evidence="4">HYV1</strain>
    </source>
</reference>
<dbReference type="PANTHER" id="PTHR45982">
    <property type="entry name" value="REGULATOR OF CHROMOSOME CONDENSATION"/>
    <property type="match status" value="1"/>
</dbReference>
<dbReference type="GO" id="GO:0005085">
    <property type="term" value="F:guanyl-nucleotide exchange factor activity"/>
    <property type="evidence" value="ECO:0007669"/>
    <property type="project" value="TreeGrafter"/>
</dbReference>
<dbReference type="InterPro" id="IPR051553">
    <property type="entry name" value="Ran_GTPase-activating"/>
</dbReference>
<organism evidence="4">
    <name type="scientific">Hyperionvirus sp</name>
    <dbReference type="NCBI Taxonomy" id="2487770"/>
    <lineage>
        <taxon>Viruses</taxon>
        <taxon>Varidnaviria</taxon>
        <taxon>Bamfordvirae</taxon>
        <taxon>Nucleocytoviricota</taxon>
        <taxon>Megaviricetes</taxon>
        <taxon>Imitervirales</taxon>
        <taxon>Mimiviridae</taxon>
        <taxon>Klosneuvirinae</taxon>
    </lineage>
</organism>
<dbReference type="InterPro" id="IPR000408">
    <property type="entry name" value="Reg_chr_condens"/>
</dbReference>
<sequence length="426" mass="47446">MDIISLLKDLPIDLQCIVTNYDPLTLFHILSISELIKYDWFRLIKMNFSLSYSRKLSTNADIMKVYLDYCDGVKSRVTCGGHFTIIKSMDGTLMSCGIKWQPPFTASVKYLFEEIGGIPKNIVEVSNGYYHSIIRLTDGTLMGCGHNRYGQLGLGHERNIEVWEEIKGIPKNIKKVICYGYYSIILLDDGISMASGINYDGQMGWGDFNNRKMFEEIKGIPRDIAQVACGSHIIIKLKDGTLMGCGKNLIGQLGFGDRLGRTLFEEIKKIPKNISKVACGVNHTMILLTDGTLMACGNNSHGELGLGDKRDRNIFEEIKGIRKNIADIICGYEYTFIKLTDGTLMSCGGNSVGQLGCGDFSDKDVFTEVKGLGKNVDEVICSCNRTFIIFTNGTLMSCGYNTYGELGFESEDSRNVFEAMNQIKIE</sequence>
<dbReference type="PROSITE" id="PS50012">
    <property type="entry name" value="RCC1_3"/>
    <property type="match status" value="3"/>
</dbReference>
<accession>A0A3G5AAK4</accession>
<evidence type="ECO:0000256" key="1">
    <source>
        <dbReference type="ARBA" id="ARBA00022658"/>
    </source>
</evidence>
<protein>
    <submittedName>
        <fullName evidence="4">Chromosome condensation regulator</fullName>
    </submittedName>
</protein>
<evidence type="ECO:0000259" key="3">
    <source>
        <dbReference type="Pfam" id="PF25390"/>
    </source>
</evidence>
<dbReference type="EMBL" id="MK072385">
    <property type="protein sequence ID" value="AYV82873.1"/>
    <property type="molecule type" value="Genomic_DNA"/>
</dbReference>
<dbReference type="Gene3D" id="2.130.10.30">
    <property type="entry name" value="Regulator of chromosome condensation 1/beta-lactamase-inhibitor protein II"/>
    <property type="match status" value="2"/>
</dbReference>
<keyword evidence="1" id="KW-0344">Guanine-nucleotide releasing factor</keyword>
<gene>
    <name evidence="4" type="ORF">Hyperionvirus3_19</name>
</gene>
<dbReference type="Pfam" id="PF25390">
    <property type="entry name" value="WD40_RLD"/>
    <property type="match status" value="1"/>
</dbReference>
<dbReference type="Pfam" id="PF13540">
    <property type="entry name" value="RCC1_2"/>
    <property type="match status" value="1"/>
</dbReference>
<dbReference type="SUPFAM" id="SSF50985">
    <property type="entry name" value="RCC1/BLIP-II"/>
    <property type="match status" value="1"/>
</dbReference>
<evidence type="ECO:0000313" key="4">
    <source>
        <dbReference type="EMBL" id="AYV82873.1"/>
    </source>
</evidence>
<evidence type="ECO:0000256" key="2">
    <source>
        <dbReference type="ARBA" id="ARBA00022737"/>
    </source>
</evidence>
<proteinExistence type="predicted"/>
<keyword evidence="2" id="KW-0677">Repeat</keyword>
<feature type="domain" description="RCC1-like" evidence="3">
    <location>
        <begin position="172"/>
        <end position="415"/>
    </location>
</feature>